<dbReference type="PRINTS" id="PR00380">
    <property type="entry name" value="KINESINHEAVY"/>
</dbReference>
<dbReference type="Pfam" id="PF13931">
    <property type="entry name" value="Microtub_bind"/>
    <property type="match status" value="1"/>
</dbReference>
<dbReference type="GO" id="GO:0051301">
    <property type="term" value="P:cell division"/>
    <property type="evidence" value="ECO:0007669"/>
    <property type="project" value="UniProtKB-KW"/>
</dbReference>
<evidence type="ECO:0000256" key="16">
    <source>
        <dbReference type="SAM" id="MobiDB-lite"/>
    </source>
</evidence>
<dbReference type="OrthoDB" id="3176171at2759"/>
<dbReference type="InterPro" id="IPR025901">
    <property type="entry name" value="Kinesin-assoc_MT-bd_dom"/>
</dbReference>
<evidence type="ECO:0000256" key="8">
    <source>
        <dbReference type="ARBA" id="ARBA00022840"/>
    </source>
</evidence>
<evidence type="ECO:0000256" key="4">
    <source>
        <dbReference type="ARBA" id="ARBA00022618"/>
    </source>
</evidence>
<dbReference type="GO" id="GO:0007018">
    <property type="term" value="P:microtubule-based movement"/>
    <property type="evidence" value="ECO:0007669"/>
    <property type="project" value="InterPro"/>
</dbReference>
<dbReference type="KEGG" id="ovi:T265_14097"/>
<dbReference type="Gene3D" id="3.40.850.10">
    <property type="entry name" value="Kinesin motor domain"/>
    <property type="match status" value="1"/>
</dbReference>
<name>A0A074ZRL5_OPIVI</name>
<dbReference type="InterPro" id="IPR027417">
    <property type="entry name" value="P-loop_NTPase"/>
</dbReference>
<dbReference type="GO" id="GO:0072686">
    <property type="term" value="C:mitotic spindle"/>
    <property type="evidence" value="ECO:0007669"/>
    <property type="project" value="TreeGrafter"/>
</dbReference>
<dbReference type="EMBL" id="KL596760">
    <property type="protein sequence ID" value="KER25990.1"/>
    <property type="molecule type" value="Genomic_DNA"/>
</dbReference>
<dbReference type="InterPro" id="IPR047149">
    <property type="entry name" value="KIF11-like"/>
</dbReference>
<dbReference type="CTD" id="20328263"/>
<keyword evidence="2" id="KW-0963">Cytoplasm</keyword>
<sequence>MPSEQAQQNIKVAVRCRPLNKQEQEKGALSCVTCSRDKVTVKDRSTSKVFTFDHVFHPYVNQIEVYNAMVKPVVEEILMGYNCTIFAVQSYPNKDAIVCRYGQTGSGKTFTMTGERSDKLRYAWESDPLVGIIPRALSHLFETLQQTGADFSVRVSFLEVYNEELFDLLSVTEANRLTIYDDVNRKGSVIVKGLREIVVLDKDNVHAVIERGLARRQTASTLLNAQSSRSHSIFTVTVHIKESNPITGEELLRIGKLHLVDLAGSESIGRSGAVEKRAREAGSINQSLLTLGRVITALVDRTPHVPYRESKLTRLLQDSLGGKTKTSIIATISPSSLCLDETLSTLDYAHRAKNIENRPEVNVRLNKTDLVRSYNEELERLRRDLEAARTKTGIYVDMENYQNLQTQIKQQRERICELEERREMLEHDLAQIQEDFTLTQAELAEARERQEQIENELVACQKDVEEKRVRLLKLKCRLEEEAHIREKHQETENVLRGQATTLLQTARSAISDVTGLHDKVHRLASLDENNRERVSNISTNWAVDRMTEPISQVADLSKKFDLFCQSIRNALSDLRTNNETVAVQLLDKQKILKQTLAASLAKECIHAAEQTDLFASEQLNLSKECLETTLRPQAERIRTLYSTLQNENQQMTQLIQNHNTALRASHAHLDKLIADVAQLVKMCNMFAAAQQERNSELGKLWDNHYKKQKELTNTIRSALSSLENDQETTYDHVVTTTAVMQTQLNDWHLTHVQELNKLEHMLSSSNKASATRLDTFESDGHNQLEQLDHTLSCVMAEHETLQTKADTCLERLCKQAVDFSTYGLGAELRQRAQRWKDPDTESQNSQVEHASIQLDSLVLTTAKEVTDLSQVTSGKALIVENLSGDTSYQASIAFKKLKENLEDVPADFGHQLSENLHRYTPTGQTPQPKAFTYPEQLAQTAPHAQLRRAFRVVQQQQGLQEASLTPLPLDKSLEAVSECAVSPTELQQEKCVFPCGEDCVSTSGVESASTFSGVLKEQNTPIRGRIFRTQPSDKTPISPNPANSQQTATSKAISSVPSTPVVQCPKPRQRTIVRSQSYQLFHNVHICDLYGYTCVLKRAVHHIQNFGGEANLSLDRKLAGTVNCNKAQWMFSSQCHR</sequence>
<keyword evidence="19" id="KW-1185">Reference proteome</keyword>
<dbReference type="InterPro" id="IPR019821">
    <property type="entry name" value="Kinesin_motor_CS"/>
</dbReference>
<dbReference type="GO" id="GO:0008574">
    <property type="term" value="F:plus-end-directed microtubule motor activity"/>
    <property type="evidence" value="ECO:0007669"/>
    <property type="project" value="TreeGrafter"/>
</dbReference>
<evidence type="ECO:0000256" key="1">
    <source>
        <dbReference type="ARBA" id="ARBA00004245"/>
    </source>
</evidence>
<dbReference type="GO" id="GO:0090307">
    <property type="term" value="P:mitotic spindle assembly"/>
    <property type="evidence" value="ECO:0007669"/>
    <property type="project" value="TreeGrafter"/>
</dbReference>
<dbReference type="AlphaFoldDB" id="A0A074ZRL5"/>
<evidence type="ECO:0000256" key="7">
    <source>
        <dbReference type="ARBA" id="ARBA00022776"/>
    </source>
</evidence>
<dbReference type="InterPro" id="IPR036961">
    <property type="entry name" value="Kinesin_motor_dom_sf"/>
</dbReference>
<dbReference type="Pfam" id="PF00225">
    <property type="entry name" value="Kinesin"/>
    <property type="match status" value="1"/>
</dbReference>
<keyword evidence="9 15" id="KW-0175">Coiled coil</keyword>
<dbReference type="GO" id="GO:0051231">
    <property type="term" value="P:spindle elongation"/>
    <property type="evidence" value="ECO:0007669"/>
    <property type="project" value="TreeGrafter"/>
</dbReference>
<feature type="coiled-coil region" evidence="15">
    <location>
        <begin position="364"/>
        <end position="470"/>
    </location>
</feature>
<evidence type="ECO:0000256" key="10">
    <source>
        <dbReference type="ARBA" id="ARBA00023175"/>
    </source>
</evidence>
<keyword evidence="7" id="KW-0498">Mitosis</keyword>
<proteinExistence type="inferred from homology"/>
<dbReference type="Proteomes" id="UP000054324">
    <property type="component" value="Unassembled WGS sequence"/>
</dbReference>
<keyword evidence="4" id="KW-0132">Cell division</keyword>
<keyword evidence="12" id="KW-0131">Cell cycle</keyword>
<feature type="domain" description="Kinesin motor" evidence="17">
    <location>
        <begin position="9"/>
        <end position="355"/>
    </location>
</feature>
<evidence type="ECO:0000256" key="11">
    <source>
        <dbReference type="ARBA" id="ARBA00023212"/>
    </source>
</evidence>
<keyword evidence="5" id="KW-0493">Microtubule</keyword>
<evidence type="ECO:0000256" key="12">
    <source>
        <dbReference type="ARBA" id="ARBA00023306"/>
    </source>
</evidence>
<evidence type="ECO:0000256" key="9">
    <source>
        <dbReference type="ARBA" id="ARBA00023054"/>
    </source>
</evidence>
<dbReference type="GO" id="GO:0005524">
    <property type="term" value="F:ATP binding"/>
    <property type="evidence" value="ECO:0007669"/>
    <property type="project" value="UniProtKB-UniRule"/>
</dbReference>
<evidence type="ECO:0000256" key="15">
    <source>
        <dbReference type="SAM" id="Coils"/>
    </source>
</evidence>
<dbReference type="CDD" id="cd01364">
    <property type="entry name" value="KISc_BimC_Eg5"/>
    <property type="match status" value="1"/>
</dbReference>
<dbReference type="PROSITE" id="PS00411">
    <property type="entry name" value="KINESIN_MOTOR_1"/>
    <property type="match status" value="1"/>
</dbReference>
<dbReference type="PROSITE" id="PS50067">
    <property type="entry name" value="KINESIN_MOTOR_2"/>
    <property type="match status" value="1"/>
</dbReference>
<dbReference type="InterPro" id="IPR001752">
    <property type="entry name" value="Kinesin_motor_dom"/>
</dbReference>
<evidence type="ECO:0000313" key="18">
    <source>
        <dbReference type="EMBL" id="KER25990.1"/>
    </source>
</evidence>
<organism evidence="18 19">
    <name type="scientific">Opisthorchis viverrini</name>
    <name type="common">Southeast Asian liver fluke</name>
    <dbReference type="NCBI Taxonomy" id="6198"/>
    <lineage>
        <taxon>Eukaryota</taxon>
        <taxon>Metazoa</taxon>
        <taxon>Spiralia</taxon>
        <taxon>Lophotrochozoa</taxon>
        <taxon>Platyhelminthes</taxon>
        <taxon>Trematoda</taxon>
        <taxon>Digenea</taxon>
        <taxon>Opisthorchiida</taxon>
        <taxon>Opisthorchiata</taxon>
        <taxon>Opisthorchiidae</taxon>
        <taxon>Opisthorchis</taxon>
    </lineage>
</organism>
<dbReference type="GeneID" id="20328263"/>
<gene>
    <name evidence="18" type="ORF">T265_14097</name>
</gene>
<keyword evidence="10 14" id="KW-0505">Motor protein</keyword>
<evidence type="ECO:0000256" key="3">
    <source>
        <dbReference type="ARBA" id="ARBA00022553"/>
    </source>
</evidence>
<dbReference type="InterPro" id="IPR047241">
    <property type="entry name" value="KIF11-like_kin_motor_dom"/>
</dbReference>
<dbReference type="PANTHER" id="PTHR47970:SF12">
    <property type="entry name" value="KINESIN FAMILY MEMBER 11"/>
    <property type="match status" value="1"/>
</dbReference>
<dbReference type="SUPFAM" id="SSF52540">
    <property type="entry name" value="P-loop containing nucleoside triphosphate hydrolases"/>
    <property type="match status" value="1"/>
</dbReference>
<keyword evidence="3" id="KW-0597">Phosphoprotein</keyword>
<evidence type="ECO:0000256" key="13">
    <source>
        <dbReference type="ARBA" id="ARBA00034704"/>
    </source>
</evidence>
<evidence type="ECO:0000259" key="17">
    <source>
        <dbReference type="PROSITE" id="PS50067"/>
    </source>
</evidence>
<dbReference type="GO" id="GO:0005876">
    <property type="term" value="C:spindle microtubule"/>
    <property type="evidence" value="ECO:0007669"/>
    <property type="project" value="TreeGrafter"/>
</dbReference>
<dbReference type="SMART" id="SM00129">
    <property type="entry name" value="KISc"/>
    <property type="match status" value="1"/>
</dbReference>
<keyword evidence="6 14" id="KW-0547">Nucleotide-binding</keyword>
<dbReference type="STRING" id="6198.A0A074ZRL5"/>
<evidence type="ECO:0000256" key="14">
    <source>
        <dbReference type="PROSITE-ProRule" id="PRU00283"/>
    </source>
</evidence>
<dbReference type="GO" id="GO:0008017">
    <property type="term" value="F:microtubule binding"/>
    <property type="evidence" value="ECO:0007669"/>
    <property type="project" value="InterPro"/>
</dbReference>
<comment type="similarity">
    <text evidence="13">Belongs to the TRAFAC class myosin-kinesin ATPase superfamily. Kinesin family. KIN-5/BimC subfamily.</text>
</comment>
<evidence type="ECO:0000313" key="19">
    <source>
        <dbReference type="Proteomes" id="UP000054324"/>
    </source>
</evidence>
<keyword evidence="11" id="KW-0206">Cytoskeleton</keyword>
<accession>A0A074ZRL5</accession>
<feature type="region of interest" description="Disordered" evidence="16">
    <location>
        <begin position="1026"/>
        <end position="1060"/>
    </location>
</feature>
<feature type="compositionally biased region" description="Polar residues" evidence="16">
    <location>
        <begin position="1029"/>
        <end position="1060"/>
    </location>
</feature>
<dbReference type="RefSeq" id="XP_009170283.1">
    <property type="nucleotide sequence ID" value="XM_009172019.1"/>
</dbReference>
<feature type="binding site" evidence="14">
    <location>
        <begin position="102"/>
        <end position="109"/>
    </location>
    <ligand>
        <name>ATP</name>
        <dbReference type="ChEBI" id="CHEBI:30616"/>
    </ligand>
</feature>
<evidence type="ECO:0000256" key="6">
    <source>
        <dbReference type="ARBA" id="ARBA00022741"/>
    </source>
</evidence>
<comment type="subcellular location">
    <subcellularLocation>
        <location evidence="1">Cytoplasm</location>
        <location evidence="1">Cytoskeleton</location>
    </subcellularLocation>
</comment>
<keyword evidence="8 14" id="KW-0067">ATP-binding</keyword>
<protein>
    <recommendedName>
        <fullName evidence="17">Kinesin motor domain-containing protein</fullName>
    </recommendedName>
</protein>
<dbReference type="PANTHER" id="PTHR47970">
    <property type="entry name" value="KINESIN-LIKE PROTEIN KIF11"/>
    <property type="match status" value="1"/>
</dbReference>
<evidence type="ECO:0000256" key="5">
    <source>
        <dbReference type="ARBA" id="ARBA00022701"/>
    </source>
</evidence>
<evidence type="ECO:0000256" key="2">
    <source>
        <dbReference type="ARBA" id="ARBA00022490"/>
    </source>
</evidence>
<dbReference type="FunFam" id="3.40.850.10:FF:000019">
    <property type="entry name" value="Kinesin-like protein KIN-5D"/>
    <property type="match status" value="1"/>
</dbReference>
<dbReference type="GO" id="GO:0005634">
    <property type="term" value="C:nucleus"/>
    <property type="evidence" value="ECO:0007669"/>
    <property type="project" value="TreeGrafter"/>
</dbReference>
<reference evidence="18 19" key="1">
    <citation type="submission" date="2013-11" db="EMBL/GenBank/DDBJ databases">
        <title>Opisthorchis viverrini - life in the bile duct.</title>
        <authorList>
            <person name="Young N.D."/>
            <person name="Nagarajan N."/>
            <person name="Lin S.J."/>
            <person name="Korhonen P.K."/>
            <person name="Jex A.R."/>
            <person name="Hall R.S."/>
            <person name="Safavi-Hemami H."/>
            <person name="Kaewkong W."/>
            <person name="Bertrand D."/>
            <person name="Gao S."/>
            <person name="Seet Q."/>
            <person name="Wongkham S."/>
            <person name="Teh B.T."/>
            <person name="Wongkham C."/>
            <person name="Intapan P.M."/>
            <person name="Maleewong W."/>
            <person name="Yang X."/>
            <person name="Hu M."/>
            <person name="Wang Z."/>
            <person name="Hofmann A."/>
            <person name="Sternberg P.W."/>
            <person name="Tan P."/>
            <person name="Wang J."/>
            <person name="Gasser R.B."/>
        </authorList>
    </citation>
    <scope>NUCLEOTIDE SEQUENCE [LARGE SCALE GENOMIC DNA]</scope>
</reference>